<evidence type="ECO:0000313" key="1">
    <source>
        <dbReference type="EMBL" id="AQT28613.1"/>
    </source>
</evidence>
<proteinExistence type="predicted"/>
<dbReference type="Proteomes" id="UP000221250">
    <property type="component" value="Segment"/>
</dbReference>
<protein>
    <submittedName>
        <fullName evidence="1">Putative tail tube protein</fullName>
    </submittedName>
</protein>
<accession>A0A1S6L367</accession>
<keyword evidence="2" id="KW-1185">Reference proteome</keyword>
<evidence type="ECO:0000313" key="2">
    <source>
        <dbReference type="Proteomes" id="UP000221250"/>
    </source>
</evidence>
<name>A0A1S6L367_9CAUD</name>
<gene>
    <name evidence="1" type="ORF">YOLOSWAG_132</name>
</gene>
<organism evidence="1 2">
    <name type="scientific">Erwinia phage vB_EamM_Yoloswag</name>
    <dbReference type="NCBI Taxonomy" id="1958956"/>
    <lineage>
        <taxon>Viruses</taxon>
        <taxon>Duplodnaviria</taxon>
        <taxon>Heunggongvirae</taxon>
        <taxon>Uroviricota</taxon>
        <taxon>Caudoviricetes</taxon>
        <taxon>Yoloswagvirus</taxon>
        <taxon>Yoloswagvirus yoloswag</taxon>
    </lineage>
</organism>
<reference evidence="1 2" key="1">
    <citation type="submission" date="2017-01" db="EMBL/GenBank/DDBJ databases">
        <authorList>
            <person name="Mah S.A."/>
            <person name="Swanson W.J."/>
            <person name="Moy G.W."/>
            <person name="Vacquier V.D."/>
        </authorList>
    </citation>
    <scope>NUCLEOTIDE SEQUENCE [LARGE SCALE GENOMIC DNA]</scope>
</reference>
<sequence>MPKVTLDEFSSTADPLLDDNFEFLIPNPPAATGGSEYARALRIMCKTGVKPGSTVEEVLKEAFGHQLNYAGRKIFSHSLSTEYNENAEMAIYKPLELWHDAIRATQTQLGAVKADYAVKAIFRIFNQAGDVVAEYEIYGVWPKQVPDLQFSGAAQSVPVSIEWSFDYALRTV</sequence>
<dbReference type="EMBL" id="KY448244">
    <property type="protein sequence ID" value="AQT28613.1"/>
    <property type="molecule type" value="Genomic_DNA"/>
</dbReference>